<comment type="caution">
    <text evidence="2">The sequence shown here is derived from an EMBL/GenBank/DDBJ whole genome shotgun (WGS) entry which is preliminary data.</text>
</comment>
<dbReference type="AlphaFoldDB" id="A0A8J6HRZ5"/>
<evidence type="ECO:0000313" key="3">
    <source>
        <dbReference type="Proteomes" id="UP000657177"/>
    </source>
</evidence>
<feature type="transmembrane region" description="Helical" evidence="1">
    <location>
        <begin position="165"/>
        <end position="189"/>
    </location>
</feature>
<dbReference type="EMBL" id="JAAKDE010000010">
    <property type="protein sequence ID" value="MBA2133026.1"/>
    <property type="molecule type" value="Genomic_DNA"/>
</dbReference>
<reference evidence="2" key="1">
    <citation type="submission" date="2020-06" db="EMBL/GenBank/DDBJ databases">
        <title>Novel chitinolytic bacterium.</title>
        <authorList>
            <person name="Ungkulpasvich U."/>
            <person name="Kosugi A."/>
            <person name="Uke A."/>
        </authorList>
    </citation>
    <scope>NUCLEOTIDE SEQUENCE</scope>
    <source>
        <strain evidence="2">UUS1-1</strain>
    </source>
</reference>
<dbReference type="Proteomes" id="UP000657177">
    <property type="component" value="Unassembled WGS sequence"/>
</dbReference>
<feature type="transmembrane region" description="Helical" evidence="1">
    <location>
        <begin position="228"/>
        <end position="250"/>
    </location>
</feature>
<keyword evidence="1" id="KW-1133">Transmembrane helix</keyword>
<sequence>MANNAQSKAQKHPLGFLGKLVFSEDVYRRVGGYLLCGLLLFVVAWVIGYFLLPEGFLKNTWLVDKIFGVKGSETIGTWWADRLGETFKLFKWEISTEESFGTWGNVLFVTVKVFAHYFFFALLFVLFLNRFKVGRFSLALFYFLFYSFLTGLVVGTNSYPYPAQGLVRVGALVTFLRFGIWVWFSYALLLASTVDWTWLQTSSFTDGAWKKEGRFWAWPRLAGDTKEVFIFGLLFLLVSSFAEARLIVYYGQHLF</sequence>
<keyword evidence="1" id="KW-0812">Transmembrane</keyword>
<keyword evidence="1" id="KW-0472">Membrane</keyword>
<keyword evidence="3" id="KW-1185">Reference proteome</keyword>
<proteinExistence type="predicted"/>
<accession>A0A8J6HRZ5</accession>
<organism evidence="2 3">
    <name type="scientific">Capillibacterium thermochitinicola</name>
    <dbReference type="NCBI Taxonomy" id="2699427"/>
    <lineage>
        <taxon>Bacteria</taxon>
        <taxon>Bacillati</taxon>
        <taxon>Bacillota</taxon>
        <taxon>Capillibacterium</taxon>
    </lineage>
</organism>
<name>A0A8J6HRZ5_9FIRM</name>
<feature type="transmembrane region" description="Helical" evidence="1">
    <location>
        <begin position="106"/>
        <end position="128"/>
    </location>
</feature>
<dbReference type="RefSeq" id="WP_181339472.1">
    <property type="nucleotide sequence ID" value="NZ_JAAKDE010000010.1"/>
</dbReference>
<evidence type="ECO:0000313" key="2">
    <source>
        <dbReference type="EMBL" id="MBA2133026.1"/>
    </source>
</evidence>
<evidence type="ECO:0000256" key="1">
    <source>
        <dbReference type="SAM" id="Phobius"/>
    </source>
</evidence>
<gene>
    <name evidence="2" type="ORF">G5B42_05645</name>
</gene>
<feature type="transmembrane region" description="Helical" evidence="1">
    <location>
        <begin position="140"/>
        <end position="159"/>
    </location>
</feature>
<protein>
    <submittedName>
        <fullName evidence="2">Uncharacterized protein</fullName>
    </submittedName>
</protein>
<feature type="transmembrane region" description="Helical" evidence="1">
    <location>
        <begin position="30"/>
        <end position="52"/>
    </location>
</feature>